<keyword evidence="2" id="KW-1185">Reference proteome</keyword>
<dbReference type="Proteomes" id="UP001062846">
    <property type="component" value="Chromosome 7"/>
</dbReference>
<protein>
    <submittedName>
        <fullName evidence="1">Uncharacterized protein</fullName>
    </submittedName>
</protein>
<proteinExistence type="predicted"/>
<gene>
    <name evidence="1" type="ORF">RHMOL_Rhmol07G0311400</name>
</gene>
<evidence type="ECO:0000313" key="1">
    <source>
        <dbReference type="EMBL" id="KAI8548928.1"/>
    </source>
</evidence>
<dbReference type="EMBL" id="CM046394">
    <property type="protein sequence ID" value="KAI8548928.1"/>
    <property type="molecule type" value="Genomic_DNA"/>
</dbReference>
<evidence type="ECO:0000313" key="2">
    <source>
        <dbReference type="Proteomes" id="UP001062846"/>
    </source>
</evidence>
<comment type="caution">
    <text evidence="1">The sequence shown here is derived from an EMBL/GenBank/DDBJ whole genome shotgun (WGS) entry which is preliminary data.</text>
</comment>
<reference evidence="1" key="1">
    <citation type="submission" date="2022-02" db="EMBL/GenBank/DDBJ databases">
        <title>Plant Genome Project.</title>
        <authorList>
            <person name="Zhang R.-G."/>
        </authorList>
    </citation>
    <scope>NUCLEOTIDE SEQUENCE</scope>
    <source>
        <strain evidence="1">AT1</strain>
    </source>
</reference>
<accession>A0ACC0N6G5</accession>
<sequence>MNYLLISFRATCSGGMNGYISLCAGDPCPPIFRSPVFGMEDIMDNQVICAIYILPDAHKHITRPPPGVVFPKKVLIILFSPCH</sequence>
<name>A0ACC0N6G5_RHOML</name>
<organism evidence="1 2">
    <name type="scientific">Rhododendron molle</name>
    <name type="common">Chinese azalea</name>
    <name type="synonym">Azalea mollis</name>
    <dbReference type="NCBI Taxonomy" id="49168"/>
    <lineage>
        <taxon>Eukaryota</taxon>
        <taxon>Viridiplantae</taxon>
        <taxon>Streptophyta</taxon>
        <taxon>Embryophyta</taxon>
        <taxon>Tracheophyta</taxon>
        <taxon>Spermatophyta</taxon>
        <taxon>Magnoliopsida</taxon>
        <taxon>eudicotyledons</taxon>
        <taxon>Gunneridae</taxon>
        <taxon>Pentapetalae</taxon>
        <taxon>asterids</taxon>
        <taxon>Ericales</taxon>
        <taxon>Ericaceae</taxon>
        <taxon>Ericoideae</taxon>
        <taxon>Rhodoreae</taxon>
        <taxon>Rhododendron</taxon>
    </lineage>
</organism>